<keyword evidence="1" id="KW-0472">Membrane</keyword>
<keyword evidence="3" id="KW-1185">Reference proteome</keyword>
<name>A0A165M8L0_EXIGL</name>
<keyword evidence="1" id="KW-0812">Transmembrane</keyword>
<keyword evidence="1" id="KW-1133">Transmembrane helix</keyword>
<dbReference type="InParanoid" id="A0A165M8L0"/>
<feature type="transmembrane region" description="Helical" evidence="1">
    <location>
        <begin position="20"/>
        <end position="53"/>
    </location>
</feature>
<organism evidence="2 3">
    <name type="scientific">Exidia glandulosa HHB12029</name>
    <dbReference type="NCBI Taxonomy" id="1314781"/>
    <lineage>
        <taxon>Eukaryota</taxon>
        <taxon>Fungi</taxon>
        <taxon>Dikarya</taxon>
        <taxon>Basidiomycota</taxon>
        <taxon>Agaricomycotina</taxon>
        <taxon>Agaricomycetes</taxon>
        <taxon>Auriculariales</taxon>
        <taxon>Exidiaceae</taxon>
        <taxon>Exidia</taxon>
    </lineage>
</organism>
<dbReference type="Proteomes" id="UP000077266">
    <property type="component" value="Unassembled WGS sequence"/>
</dbReference>
<feature type="transmembrane region" description="Helical" evidence="1">
    <location>
        <begin position="59"/>
        <end position="77"/>
    </location>
</feature>
<accession>A0A165M8L0</accession>
<evidence type="ECO:0000313" key="3">
    <source>
        <dbReference type="Proteomes" id="UP000077266"/>
    </source>
</evidence>
<dbReference type="AlphaFoldDB" id="A0A165M8L0"/>
<reference evidence="2 3" key="1">
    <citation type="journal article" date="2016" name="Mol. Biol. Evol.">
        <title>Comparative Genomics of Early-Diverging Mushroom-Forming Fungi Provides Insights into the Origins of Lignocellulose Decay Capabilities.</title>
        <authorList>
            <person name="Nagy L.G."/>
            <person name="Riley R."/>
            <person name="Tritt A."/>
            <person name="Adam C."/>
            <person name="Daum C."/>
            <person name="Floudas D."/>
            <person name="Sun H."/>
            <person name="Yadav J.S."/>
            <person name="Pangilinan J."/>
            <person name="Larsson K.H."/>
            <person name="Matsuura K."/>
            <person name="Barry K."/>
            <person name="Labutti K."/>
            <person name="Kuo R."/>
            <person name="Ohm R.A."/>
            <person name="Bhattacharya S.S."/>
            <person name="Shirouzu T."/>
            <person name="Yoshinaga Y."/>
            <person name="Martin F.M."/>
            <person name="Grigoriev I.V."/>
            <person name="Hibbett D.S."/>
        </authorList>
    </citation>
    <scope>NUCLEOTIDE SEQUENCE [LARGE SCALE GENOMIC DNA]</scope>
    <source>
        <strain evidence="2 3">HHB12029</strain>
    </source>
</reference>
<proteinExistence type="predicted"/>
<evidence type="ECO:0000256" key="1">
    <source>
        <dbReference type="SAM" id="Phobius"/>
    </source>
</evidence>
<sequence length="140" mass="16746">PRLNCKKSRALSGRRRPWPLYLFSVLLLYFICRVSFCALLLFVLFLVLLFSFFFVTFRSPFLVVGVGYIGFFIWFRVDRLVHFGDRWISFYLAVYEDQFGVFSESDRRNGGLILDLDCADRNSRHLDFRAARFFVDRRRL</sequence>
<feature type="non-terminal residue" evidence="2">
    <location>
        <position position="1"/>
    </location>
</feature>
<evidence type="ECO:0000313" key="2">
    <source>
        <dbReference type="EMBL" id="KZV98912.1"/>
    </source>
</evidence>
<gene>
    <name evidence="2" type="ORF">EXIGLDRAFT_805734</name>
</gene>
<dbReference type="EMBL" id="KV425914">
    <property type="protein sequence ID" value="KZV98912.1"/>
    <property type="molecule type" value="Genomic_DNA"/>
</dbReference>
<protein>
    <submittedName>
        <fullName evidence="2">Uncharacterized protein</fullName>
    </submittedName>
</protein>